<feature type="transmembrane region" description="Helical" evidence="2">
    <location>
        <begin position="50"/>
        <end position="70"/>
    </location>
</feature>
<name>A0A9B0WLJ9_CHRAS</name>
<reference evidence="4" key="1">
    <citation type="submission" date="2025-08" db="UniProtKB">
        <authorList>
            <consortium name="RefSeq"/>
        </authorList>
    </citation>
    <scope>IDENTIFICATION</scope>
    <source>
        <tissue evidence="4">Spleen</tissue>
    </source>
</reference>
<dbReference type="RefSeq" id="XP_006861123.1">
    <property type="nucleotide sequence ID" value="XM_006861061.1"/>
</dbReference>
<dbReference type="Pfam" id="PF15713">
    <property type="entry name" value="PTPRCAP"/>
    <property type="match status" value="1"/>
</dbReference>
<dbReference type="PANTHER" id="PTHR15312">
    <property type="entry name" value="PROTEIN TYROSINE PHOSPHATASE RECEPTOR TYPE C-ASSOCIATED PROTEIN"/>
    <property type="match status" value="1"/>
</dbReference>
<keyword evidence="2" id="KW-0472">Membrane</keyword>
<evidence type="ECO:0000256" key="1">
    <source>
        <dbReference type="SAM" id="MobiDB-lite"/>
    </source>
</evidence>
<dbReference type="GeneID" id="102815172"/>
<evidence type="ECO:0000256" key="2">
    <source>
        <dbReference type="SAM" id="Phobius"/>
    </source>
</evidence>
<dbReference type="InterPro" id="IPR016553">
    <property type="entry name" value="PTPRCAP"/>
</dbReference>
<accession>A0A9B0WLJ9</accession>
<dbReference type="PANTHER" id="PTHR15312:SF1">
    <property type="entry name" value="PROTEIN TYROSINE PHOSPHATASE RECEPTOR TYPE C-ASSOCIATED PROTEIN"/>
    <property type="match status" value="1"/>
</dbReference>
<proteinExistence type="predicted"/>
<gene>
    <name evidence="4" type="primary">PTPRCAP</name>
</gene>
<keyword evidence="2" id="KW-1133">Transmembrane helix</keyword>
<organism evidence="3 4">
    <name type="scientific">Chrysochloris asiatica</name>
    <name type="common">Cape golden mole</name>
    <dbReference type="NCBI Taxonomy" id="185453"/>
    <lineage>
        <taxon>Eukaryota</taxon>
        <taxon>Metazoa</taxon>
        <taxon>Chordata</taxon>
        <taxon>Craniata</taxon>
        <taxon>Vertebrata</taxon>
        <taxon>Euteleostomi</taxon>
        <taxon>Mammalia</taxon>
        <taxon>Eutheria</taxon>
        <taxon>Afrotheria</taxon>
        <taxon>Chrysochloridae</taxon>
        <taxon>Chrysochlorinae</taxon>
        <taxon>Chrysochloris</taxon>
    </lineage>
</organism>
<keyword evidence="2" id="KW-0812">Transmembrane</keyword>
<feature type="compositionally biased region" description="Acidic residues" evidence="1">
    <location>
        <begin position="121"/>
        <end position="134"/>
    </location>
</feature>
<keyword evidence="3" id="KW-1185">Reference proteome</keyword>
<dbReference type="OrthoDB" id="9451766at2759"/>
<evidence type="ECO:0000313" key="3">
    <source>
        <dbReference type="Proteomes" id="UP000504623"/>
    </source>
</evidence>
<feature type="transmembrane region" description="Helical" evidence="2">
    <location>
        <begin position="12"/>
        <end position="30"/>
    </location>
</feature>
<dbReference type="Proteomes" id="UP000504623">
    <property type="component" value="Unplaced"/>
</dbReference>
<evidence type="ECO:0000313" key="4">
    <source>
        <dbReference type="RefSeq" id="XP_006861123.1"/>
    </source>
</evidence>
<dbReference type="AlphaFoldDB" id="A0A9B0WLJ9"/>
<protein>
    <submittedName>
        <fullName evidence="4">Protein tyrosine phosphatase receptor type C-associated protein</fullName>
    </submittedName>
</protein>
<keyword evidence="4" id="KW-0675">Receptor</keyword>
<dbReference type="CTD" id="5790"/>
<sequence length="222" mass="23083">MVSSEPPGFLGYGELEALLCALGLGTLMALPGALGSGGSNSGSENSKSATIVLLLLLLLLLLVTGLALAWHRLSRDSGGYYHPVRLGAALWGRTRRLVWSSPPGRWLRARAERVWLNNDNEPQEEEKDVEDDYVMDGSQGSAEPQDEEQQCEVGPSPEPEPADEVHDSDGKGGLGLSTQGPACAGGSAEALLSDLHAFAGSAAWDDSAAGAVGGQGPHVTAL</sequence>
<feature type="region of interest" description="Disordered" evidence="1">
    <location>
        <begin position="118"/>
        <end position="186"/>
    </location>
</feature>